<sequence length="615" mass="63637">MKKNVIFFRSLIGILPFLFLGTACSSDSDDPEPTPFLTIAEADKAISFTADNAAPLTITVSTNVSDWSASADAANRSWCTVTPNPSDKTISISVSANTGVARTATVTVTAGSLTPVTITVTQAAAGSSPDLPSLTIADEDKNINLNAAGVAQTITVTTNVSDWSATANANWCTAVKGTGTLAISATPNTGAERTATVTVTAGDLTPVIITVTQEAATPSQTINTNFSISGYEGQTLEVAFVDNNTPGSLTLDASGNGVLATTHTQALTIKSIKATEGKDILIGRKEDSGNIILSVDNSTHAVKWRTKTDDNATALIGTAAELSLRFHAEDPVTNYEFEADIDLMDQEWTPVSSLAEGKTVDGQQHKIYNLNITSEETEGYWGIFKQVHGSIINLHIASGTITVTGDSGSSGSNVVGTFAGYLVGQIKGCSNRATVNSNSCGGICGRISVSGKISGCANYGNITSTSRGAAGICYFQNNTSTIEACYNAGTIASTASGTNSYYTGGIVGRFSAGTITSCYNIGTITKKGSSTDTTVGAINGSFSAGNNPVIENCYYSANSYTSAGTSNDTSKTFSEGWPTDNAGINWGVGTTGTDGAYWSSLGTSGTTNYPKLYWE</sequence>
<dbReference type="EMBL" id="SNRY01001578">
    <property type="protein sequence ID" value="KAA6329904.1"/>
    <property type="molecule type" value="Genomic_DNA"/>
</dbReference>
<dbReference type="Gene3D" id="2.160.20.110">
    <property type="match status" value="1"/>
</dbReference>
<gene>
    <name evidence="2" type="ORF">EZS27_021334</name>
</gene>
<organism evidence="2">
    <name type="scientific">termite gut metagenome</name>
    <dbReference type="NCBI Taxonomy" id="433724"/>
    <lineage>
        <taxon>unclassified sequences</taxon>
        <taxon>metagenomes</taxon>
        <taxon>organismal metagenomes</taxon>
    </lineage>
</organism>
<comment type="caution">
    <text evidence="2">The sequence shown here is derived from an EMBL/GenBank/DDBJ whole genome shotgun (WGS) entry which is preliminary data.</text>
</comment>
<feature type="domain" description="BACON" evidence="1">
    <location>
        <begin position="72"/>
        <end position="123"/>
    </location>
</feature>
<dbReference type="CDD" id="cd14948">
    <property type="entry name" value="BACON"/>
    <property type="match status" value="2"/>
</dbReference>
<protein>
    <recommendedName>
        <fullName evidence="1">BACON domain-containing protein</fullName>
    </recommendedName>
</protein>
<name>A0A5J4R9B9_9ZZZZ</name>
<dbReference type="PROSITE" id="PS51257">
    <property type="entry name" value="PROKAR_LIPOPROTEIN"/>
    <property type="match status" value="1"/>
</dbReference>
<dbReference type="InterPro" id="IPR024361">
    <property type="entry name" value="BACON"/>
</dbReference>
<dbReference type="AlphaFoldDB" id="A0A5J4R9B9"/>
<dbReference type="Pfam" id="PF13004">
    <property type="entry name" value="BACON"/>
    <property type="match status" value="2"/>
</dbReference>
<evidence type="ECO:0000259" key="1">
    <source>
        <dbReference type="Pfam" id="PF13004"/>
    </source>
</evidence>
<reference evidence="2" key="1">
    <citation type="submission" date="2019-03" db="EMBL/GenBank/DDBJ databases">
        <title>Single cell metagenomics reveals metabolic interactions within the superorganism composed of flagellate Streblomastix strix and complex community of Bacteroidetes bacteria on its surface.</title>
        <authorList>
            <person name="Treitli S.C."/>
            <person name="Kolisko M."/>
            <person name="Husnik F."/>
            <person name="Keeling P."/>
            <person name="Hampl V."/>
        </authorList>
    </citation>
    <scope>NUCLEOTIDE SEQUENCE</scope>
    <source>
        <strain evidence="2">STM</strain>
    </source>
</reference>
<dbReference type="Gene3D" id="2.60.40.10">
    <property type="entry name" value="Immunoglobulins"/>
    <property type="match status" value="2"/>
</dbReference>
<proteinExistence type="predicted"/>
<evidence type="ECO:0000313" key="2">
    <source>
        <dbReference type="EMBL" id="KAA6329904.1"/>
    </source>
</evidence>
<feature type="domain" description="BACON" evidence="1">
    <location>
        <begin position="162"/>
        <end position="214"/>
    </location>
</feature>
<accession>A0A5J4R9B9</accession>
<dbReference type="InterPro" id="IPR013783">
    <property type="entry name" value="Ig-like_fold"/>
</dbReference>